<protein>
    <submittedName>
        <fullName evidence="1">Uncharacterized protein</fullName>
    </submittedName>
</protein>
<evidence type="ECO:0000313" key="2">
    <source>
        <dbReference type="Proteomes" id="UP001178461"/>
    </source>
</evidence>
<dbReference type="EMBL" id="OX395133">
    <property type="protein sequence ID" value="CAI5783275.1"/>
    <property type="molecule type" value="Genomic_DNA"/>
</dbReference>
<name>A0AA35KS21_9SAUR</name>
<evidence type="ECO:0000313" key="1">
    <source>
        <dbReference type="EMBL" id="CAI5783275.1"/>
    </source>
</evidence>
<sequence length="183" mass="20850">MAASPSIATRISTDQLAFGQPADLPVSVLPTELDIARCFLHEKQKWMIENSAKKEPDNSIIAEIVVSKVESVYKRASIPTVRKDTIKARVLKVYEKRQSIIRIPAARRYKNPKCPNPYDLSDFFKNKKDVFLKGISCLFEVVDNENVPKIESEFLKDQRSVRKMTISSTVDKGYQETTAERVK</sequence>
<keyword evidence="2" id="KW-1185">Reference proteome</keyword>
<dbReference type="AlphaFoldDB" id="A0AA35KS21"/>
<proteinExistence type="predicted"/>
<organism evidence="1 2">
    <name type="scientific">Podarcis lilfordi</name>
    <name type="common">Lilford's wall lizard</name>
    <dbReference type="NCBI Taxonomy" id="74358"/>
    <lineage>
        <taxon>Eukaryota</taxon>
        <taxon>Metazoa</taxon>
        <taxon>Chordata</taxon>
        <taxon>Craniata</taxon>
        <taxon>Vertebrata</taxon>
        <taxon>Euteleostomi</taxon>
        <taxon>Lepidosauria</taxon>
        <taxon>Squamata</taxon>
        <taxon>Bifurcata</taxon>
        <taxon>Unidentata</taxon>
        <taxon>Episquamata</taxon>
        <taxon>Laterata</taxon>
        <taxon>Lacertibaenia</taxon>
        <taxon>Lacertidae</taxon>
        <taxon>Podarcis</taxon>
    </lineage>
</organism>
<reference evidence="1" key="1">
    <citation type="submission" date="2022-12" db="EMBL/GenBank/DDBJ databases">
        <authorList>
            <person name="Alioto T."/>
            <person name="Alioto T."/>
            <person name="Gomez Garrido J."/>
        </authorList>
    </citation>
    <scope>NUCLEOTIDE SEQUENCE</scope>
</reference>
<dbReference type="Proteomes" id="UP001178461">
    <property type="component" value="Chromosome 8"/>
</dbReference>
<accession>A0AA35KS21</accession>
<gene>
    <name evidence="1" type="ORF">PODLI_1B034873</name>
</gene>